<keyword evidence="19" id="KW-1185">Reference proteome</keyword>
<keyword evidence="15" id="KW-0325">Glycoprotein</keyword>
<evidence type="ECO:0000256" key="16">
    <source>
        <dbReference type="ARBA" id="ARBA00023303"/>
    </source>
</evidence>
<keyword evidence="7" id="KW-0479">Metal-binding</keyword>
<keyword evidence="8" id="KW-0732">Signal</keyword>
<evidence type="ECO:0000256" key="13">
    <source>
        <dbReference type="ARBA" id="ARBA00023136"/>
    </source>
</evidence>
<evidence type="ECO:0000259" key="17">
    <source>
        <dbReference type="PROSITE" id="PS50234"/>
    </source>
</evidence>
<evidence type="ECO:0000256" key="9">
    <source>
        <dbReference type="ARBA" id="ARBA00022837"/>
    </source>
</evidence>
<evidence type="ECO:0000256" key="11">
    <source>
        <dbReference type="ARBA" id="ARBA00022989"/>
    </source>
</evidence>
<keyword evidence="13" id="KW-0472">Membrane</keyword>
<comment type="similarity">
    <text evidence="2">Belongs to the calcium channel subunit alpha-2/delta family.</text>
</comment>
<keyword evidence="4" id="KW-0109">Calcium transport</keyword>
<dbReference type="InterPro" id="IPR013680">
    <property type="entry name" value="VDCC_a2/dsu"/>
</dbReference>
<keyword evidence="12" id="KW-0406">Ion transport</keyword>
<organism evidence="18 19">
    <name type="scientific">Clavelina lepadiformis</name>
    <name type="common">Light-bulb sea squirt</name>
    <name type="synonym">Ascidia lepadiformis</name>
    <dbReference type="NCBI Taxonomy" id="159417"/>
    <lineage>
        <taxon>Eukaryota</taxon>
        <taxon>Metazoa</taxon>
        <taxon>Chordata</taxon>
        <taxon>Tunicata</taxon>
        <taxon>Ascidiacea</taxon>
        <taxon>Aplousobranchia</taxon>
        <taxon>Clavelinidae</taxon>
        <taxon>Clavelina</taxon>
    </lineage>
</organism>
<dbReference type="Gene3D" id="3.40.50.410">
    <property type="entry name" value="von Willebrand factor, type A domain"/>
    <property type="match status" value="1"/>
</dbReference>
<dbReference type="Pfam" id="PF00092">
    <property type="entry name" value="VWA"/>
    <property type="match status" value="1"/>
</dbReference>
<dbReference type="InterPro" id="IPR002035">
    <property type="entry name" value="VWF_A"/>
</dbReference>
<comment type="subcellular location">
    <subcellularLocation>
        <location evidence="1">Membrane</location>
        <topology evidence="1">Single-pass type I membrane protein</topology>
    </subcellularLocation>
</comment>
<dbReference type="InterPro" id="IPR051173">
    <property type="entry name" value="Ca_channel_alpha-2/delta"/>
</dbReference>
<evidence type="ECO:0000256" key="4">
    <source>
        <dbReference type="ARBA" id="ARBA00022568"/>
    </source>
</evidence>
<evidence type="ECO:0000256" key="8">
    <source>
        <dbReference type="ARBA" id="ARBA00022729"/>
    </source>
</evidence>
<dbReference type="InterPro" id="IPR036465">
    <property type="entry name" value="vWFA_dom_sf"/>
</dbReference>
<dbReference type="InterPro" id="IPR013608">
    <property type="entry name" value="VWA_N"/>
</dbReference>
<dbReference type="CDD" id="cd18773">
    <property type="entry name" value="PDC1_HK_sensor"/>
    <property type="match status" value="1"/>
</dbReference>
<keyword evidence="6" id="KW-0812">Transmembrane</keyword>
<evidence type="ECO:0000256" key="3">
    <source>
        <dbReference type="ARBA" id="ARBA00022448"/>
    </source>
</evidence>
<evidence type="ECO:0000256" key="10">
    <source>
        <dbReference type="ARBA" id="ARBA00022882"/>
    </source>
</evidence>
<keyword evidence="10" id="KW-0851">Voltage-gated channel</keyword>
<dbReference type="Pfam" id="PF08399">
    <property type="entry name" value="VWA_N"/>
    <property type="match status" value="1"/>
</dbReference>
<dbReference type="SUPFAM" id="SSF53300">
    <property type="entry name" value="vWA-like"/>
    <property type="match status" value="1"/>
</dbReference>
<evidence type="ECO:0000256" key="1">
    <source>
        <dbReference type="ARBA" id="ARBA00004479"/>
    </source>
</evidence>
<keyword evidence="14" id="KW-1015">Disulfide bond</keyword>
<dbReference type="Gene3D" id="3.30.450.20">
    <property type="entry name" value="PAS domain"/>
    <property type="match status" value="1"/>
</dbReference>
<keyword evidence="9" id="KW-0106">Calcium</keyword>
<dbReference type="PANTHER" id="PTHR10166:SF37">
    <property type="entry name" value="STOLID, ISOFORM H"/>
    <property type="match status" value="1"/>
</dbReference>
<evidence type="ECO:0000256" key="7">
    <source>
        <dbReference type="ARBA" id="ARBA00022723"/>
    </source>
</evidence>
<name>A0ABP0GCU0_CLALP</name>
<gene>
    <name evidence="18" type="ORF">CVLEPA_LOCUS21433</name>
</gene>
<dbReference type="PROSITE" id="PS50234">
    <property type="entry name" value="VWFA"/>
    <property type="match status" value="1"/>
</dbReference>
<dbReference type="SMART" id="SM00327">
    <property type="entry name" value="VWA"/>
    <property type="match status" value="1"/>
</dbReference>
<keyword evidence="5" id="KW-0107">Calcium channel</keyword>
<evidence type="ECO:0000256" key="14">
    <source>
        <dbReference type="ARBA" id="ARBA00023157"/>
    </source>
</evidence>
<evidence type="ECO:0000256" key="12">
    <source>
        <dbReference type="ARBA" id="ARBA00023065"/>
    </source>
</evidence>
<protein>
    <recommendedName>
        <fullName evidence="17">VWFA domain-containing protein</fullName>
    </recommendedName>
</protein>
<dbReference type="Proteomes" id="UP001642483">
    <property type="component" value="Unassembled WGS sequence"/>
</dbReference>
<evidence type="ECO:0000313" key="18">
    <source>
        <dbReference type="EMBL" id="CAK8689425.1"/>
    </source>
</evidence>
<evidence type="ECO:0000256" key="2">
    <source>
        <dbReference type="ARBA" id="ARBA00007060"/>
    </source>
</evidence>
<sequence length="1197" mass="134380">MMIQNVLHFTKMATLLYWVVLILSVGFSSSSLGELWLQKVTQDFNRNISETVKESTAFHYLEQEYNRLGLKVIEINRDEIINTAVINLQKLFQTAESKVKNLTEEAYLFNNATNHETKLTNVQVRFYDKGVNETSATPNEVFKHTNRTLFYYNSKCGNGYQLPKQSPFSEDQNPVCYTPEGGFRANLQFNGLQVSTDLSAVHIPVDVYNEGSSILRDIAWTQSMDPVFKDHFCNNDTSAKTRWLYVATRNGVLRYFPSRQWSTPVNEIDLFDCRGESWFVQSMSSHKNVLIMIDRSGSVTGLTLTLIKMSVQHVMSSFSENDFFNVFVFNDKVEFLNMKCPGLMQGTPVNKEAAISWLASIIPKNPASFSDGFAFGFNQLNFVPRNASCNPIILLFTDGGAEYPEEVFNSLNGNKTTRVFTYSVGKHFASTGTLRQMACNNHGQFSTIPTDTATHFQTMKYLDKISKPLAIEKTELYKWSLPYEDRLGLGTVMTVTRPIYEDYNDNNKRKLGVLGVAAADILHNDIKQIMDVSQYGLHAYMFGTENNGFLFHHPLLRKGQLNAPTVEDLEDIEQCNMTELRKSMIDRESGEAQLSRTMVSTSYGVRHIYEAMFTYKYAPVQNSLFSVGLGIPNDKLYRIVSSGTFPSGKSTLSEINIADRDVYTEICGMPCPSADDGSAQSPCGRESSLNSADSASRKFECRSLDEIAANCTQSADNTRLDDLLLHGHVSHILLTEKWSIATPDPIVKALFVATDGLPSLLRIRHHGDEKYRQGIERELSNPTTKDYFQRAVLSKSVVYSLVQFPFIGDNVNVTTAPTTTVKSSTAADYDVSTACSTTAVAQVQAARFIAVSQPFALSTEPVITPVVSGALLDYDGVKEILFNLTAQKCQSDEDCNFYHSCLHEDQLCVVLDDAGVLVMTNQQENGNKHRVGKFFGETDKELMKALEQDGVYASVDIIQHQEVCKRSKQKKNSASRNFFLATMTNLLKLGGWFSSSAWLSVQHFLYVLVNFPNNVFASERRHDSGIAGSNTPHHHQAEVNAPSSLFGYYHCVRKAKVFKFGPTEIVMDGKADCFSCVRSYIASRISETNLLFVIANITTPCSDDRNEENCLTPYPTDELWSEVSHEHACKEGRYRKTPTQQCYDVRNILNNDEVNDADCGAAQLELPSVFFLVFHSVFAALFSGYLPYSSLHHERQV</sequence>
<accession>A0ABP0GCU0</accession>
<keyword evidence="11" id="KW-1133">Transmembrane helix</keyword>
<evidence type="ECO:0000256" key="6">
    <source>
        <dbReference type="ARBA" id="ARBA00022692"/>
    </source>
</evidence>
<dbReference type="PANTHER" id="PTHR10166">
    <property type="entry name" value="VOLTAGE-DEPENDENT CALCIUM CHANNEL SUBUNIT ALPHA-2/DELTA-RELATED"/>
    <property type="match status" value="1"/>
</dbReference>
<evidence type="ECO:0000256" key="15">
    <source>
        <dbReference type="ARBA" id="ARBA00023180"/>
    </source>
</evidence>
<keyword evidence="16" id="KW-0407">Ion channel</keyword>
<reference evidence="18 19" key="1">
    <citation type="submission" date="2024-02" db="EMBL/GenBank/DDBJ databases">
        <authorList>
            <person name="Daric V."/>
            <person name="Darras S."/>
        </authorList>
    </citation>
    <scope>NUCLEOTIDE SEQUENCE [LARGE SCALE GENOMIC DNA]</scope>
</reference>
<keyword evidence="3" id="KW-0813">Transport</keyword>
<feature type="domain" description="VWFA" evidence="17">
    <location>
        <begin position="288"/>
        <end position="465"/>
    </location>
</feature>
<dbReference type="Pfam" id="PF08473">
    <property type="entry name" value="VGCC_alpha2"/>
    <property type="match status" value="1"/>
</dbReference>
<evidence type="ECO:0000313" key="19">
    <source>
        <dbReference type="Proteomes" id="UP001642483"/>
    </source>
</evidence>
<comment type="caution">
    <text evidence="18">The sequence shown here is derived from an EMBL/GenBank/DDBJ whole genome shotgun (WGS) entry which is preliminary data.</text>
</comment>
<proteinExistence type="inferred from homology"/>
<evidence type="ECO:0000256" key="5">
    <source>
        <dbReference type="ARBA" id="ARBA00022673"/>
    </source>
</evidence>
<dbReference type="EMBL" id="CAWYQH010000108">
    <property type="protein sequence ID" value="CAK8689425.1"/>
    <property type="molecule type" value="Genomic_DNA"/>
</dbReference>